<proteinExistence type="predicted"/>
<dbReference type="EMBL" id="JAJGNP010000010">
    <property type="protein sequence ID" value="MCC4233531.1"/>
    <property type="molecule type" value="Genomic_DNA"/>
</dbReference>
<sequence length="116" mass="12305">MLNLDPVKTQAVAAQTRQAFAALDTALVDAAQLTTAFLAASQGSGLTASESQRILKQIHESATKIIEGRGDMIRATALLTRCLEHSAIPVTSVGCPIGLEQEEDKRETAHHLTLVA</sequence>
<dbReference type="RefSeq" id="WP_228220908.1">
    <property type="nucleotide sequence ID" value="NZ_JAJGNP010000010.1"/>
</dbReference>
<reference evidence="1 2" key="1">
    <citation type="submission" date="2021-10" db="EMBL/GenBank/DDBJ databases">
        <title>The diversity and Nitrogen Metabolism of Culturable Nitrate-Utilizing Bacteria Within the Oxygen Minimum Zone of the Changjiang (Yangtze River)Estuary.</title>
        <authorList>
            <person name="Zhang D."/>
            <person name="Zheng J."/>
            <person name="Liu S."/>
            <person name="He W."/>
        </authorList>
    </citation>
    <scope>NUCLEOTIDE SEQUENCE [LARGE SCALE GENOMIC DNA]</scope>
    <source>
        <strain evidence="1 2">FXH275-2</strain>
    </source>
</reference>
<keyword evidence="2" id="KW-1185">Reference proteome</keyword>
<evidence type="ECO:0000313" key="1">
    <source>
        <dbReference type="EMBL" id="MCC4233531.1"/>
    </source>
</evidence>
<name>A0ABS8H7Q8_9SPHN</name>
<evidence type="ECO:0000313" key="2">
    <source>
        <dbReference type="Proteomes" id="UP001198830"/>
    </source>
</evidence>
<protein>
    <submittedName>
        <fullName evidence="1">Uncharacterized protein</fullName>
    </submittedName>
</protein>
<organism evidence="1 2">
    <name type="scientific">Sphingobium soli</name>
    <dbReference type="NCBI Taxonomy" id="1591116"/>
    <lineage>
        <taxon>Bacteria</taxon>
        <taxon>Pseudomonadati</taxon>
        <taxon>Pseudomonadota</taxon>
        <taxon>Alphaproteobacteria</taxon>
        <taxon>Sphingomonadales</taxon>
        <taxon>Sphingomonadaceae</taxon>
        <taxon>Sphingobium</taxon>
    </lineage>
</organism>
<accession>A0ABS8H7Q8</accession>
<dbReference type="Proteomes" id="UP001198830">
    <property type="component" value="Unassembled WGS sequence"/>
</dbReference>
<comment type="caution">
    <text evidence="1">The sequence shown here is derived from an EMBL/GenBank/DDBJ whole genome shotgun (WGS) entry which is preliminary data.</text>
</comment>
<gene>
    <name evidence="1" type="ORF">LL253_12635</name>
</gene>